<evidence type="ECO:0000256" key="4">
    <source>
        <dbReference type="ARBA" id="ARBA00007739"/>
    </source>
</evidence>
<evidence type="ECO:0000256" key="5">
    <source>
        <dbReference type="ARBA" id="ARBA00022475"/>
    </source>
</evidence>
<dbReference type="InterPro" id="IPR001264">
    <property type="entry name" value="Glyco_trans_51"/>
</dbReference>
<comment type="subcellular location">
    <subcellularLocation>
        <location evidence="1">Cell membrane</location>
    </subcellularLocation>
</comment>
<keyword evidence="22" id="KW-1185">Reference proteome</keyword>
<dbReference type="PANTHER" id="PTHR32282">
    <property type="entry name" value="BINDING PROTEIN TRANSPEPTIDASE, PUTATIVE-RELATED"/>
    <property type="match status" value="1"/>
</dbReference>
<dbReference type="EMBL" id="SMGO01000001">
    <property type="protein sequence ID" value="TCK85430.1"/>
    <property type="molecule type" value="Genomic_DNA"/>
</dbReference>
<evidence type="ECO:0000256" key="12">
    <source>
        <dbReference type="ARBA" id="ARBA00022984"/>
    </source>
</evidence>
<evidence type="ECO:0000256" key="10">
    <source>
        <dbReference type="ARBA" id="ARBA00022801"/>
    </source>
</evidence>
<dbReference type="RefSeq" id="WP_132221622.1">
    <property type="nucleotide sequence ID" value="NZ_SMGO01000001.1"/>
</dbReference>
<dbReference type="SUPFAM" id="SSF56601">
    <property type="entry name" value="beta-lactamase/transpeptidase-like"/>
    <property type="match status" value="1"/>
</dbReference>
<dbReference type="GO" id="GO:0009252">
    <property type="term" value="P:peptidoglycan biosynthetic process"/>
    <property type="evidence" value="ECO:0007669"/>
    <property type="project" value="UniProtKB-KW"/>
</dbReference>
<evidence type="ECO:0000256" key="1">
    <source>
        <dbReference type="ARBA" id="ARBA00004236"/>
    </source>
</evidence>
<comment type="pathway">
    <text evidence="2">Cell wall biogenesis; peptidoglycan biosynthesis.</text>
</comment>
<dbReference type="GO" id="GO:0030288">
    <property type="term" value="C:outer membrane-bounded periplasmic space"/>
    <property type="evidence" value="ECO:0007669"/>
    <property type="project" value="TreeGrafter"/>
</dbReference>
<dbReference type="GO" id="GO:0009002">
    <property type="term" value="F:serine-type D-Ala-D-Ala carboxypeptidase activity"/>
    <property type="evidence" value="ECO:0007669"/>
    <property type="project" value="UniProtKB-EC"/>
</dbReference>
<dbReference type="Pfam" id="PF00905">
    <property type="entry name" value="Transpeptidase"/>
    <property type="match status" value="1"/>
</dbReference>
<dbReference type="GO" id="GO:0071555">
    <property type="term" value="P:cell wall organization"/>
    <property type="evidence" value="ECO:0007669"/>
    <property type="project" value="UniProtKB-KW"/>
</dbReference>
<dbReference type="InterPro" id="IPR001460">
    <property type="entry name" value="PCN-bd_Tpept"/>
</dbReference>
<evidence type="ECO:0000256" key="17">
    <source>
        <dbReference type="ARBA" id="ARBA00049902"/>
    </source>
</evidence>
<keyword evidence="5" id="KW-1003">Cell membrane</keyword>
<evidence type="ECO:0000256" key="7">
    <source>
        <dbReference type="ARBA" id="ARBA00022670"/>
    </source>
</evidence>
<feature type="transmembrane region" description="Helical" evidence="18">
    <location>
        <begin position="12"/>
        <end position="37"/>
    </location>
</feature>
<evidence type="ECO:0000256" key="16">
    <source>
        <dbReference type="ARBA" id="ARBA00034000"/>
    </source>
</evidence>
<keyword evidence="11" id="KW-0133">Cell shape</keyword>
<proteinExistence type="inferred from homology"/>
<dbReference type="OrthoDB" id="9766909at2"/>
<gene>
    <name evidence="21" type="ORF">C8N28_0737</name>
</gene>
<dbReference type="Gene3D" id="1.10.3810.10">
    <property type="entry name" value="Biosynthetic peptidoglycan transglycosylase-like"/>
    <property type="match status" value="1"/>
</dbReference>
<dbReference type="PANTHER" id="PTHR32282:SF11">
    <property type="entry name" value="PENICILLIN-BINDING PROTEIN 1B"/>
    <property type="match status" value="1"/>
</dbReference>
<organism evidence="21 22">
    <name type="scientific">Albibacterium bauzanense</name>
    <dbReference type="NCBI Taxonomy" id="653929"/>
    <lineage>
        <taxon>Bacteria</taxon>
        <taxon>Pseudomonadati</taxon>
        <taxon>Bacteroidota</taxon>
        <taxon>Sphingobacteriia</taxon>
        <taxon>Sphingobacteriales</taxon>
        <taxon>Sphingobacteriaceae</taxon>
        <taxon>Albibacterium</taxon>
    </lineage>
</organism>
<evidence type="ECO:0000256" key="18">
    <source>
        <dbReference type="SAM" id="Phobius"/>
    </source>
</evidence>
<feature type="domain" description="Glycosyl transferase family 51" evidence="20">
    <location>
        <begin position="60"/>
        <end position="246"/>
    </location>
</feature>
<dbReference type="Pfam" id="PF00912">
    <property type="entry name" value="Transgly"/>
    <property type="match status" value="1"/>
</dbReference>
<keyword evidence="8" id="KW-0328">Glycosyltransferase</keyword>
<dbReference type="GO" id="GO:0008658">
    <property type="term" value="F:penicillin binding"/>
    <property type="evidence" value="ECO:0007669"/>
    <property type="project" value="InterPro"/>
</dbReference>
<comment type="catalytic activity">
    <reaction evidence="17">
        <text>[GlcNAc-(1-&gt;4)-Mur2Ac(oyl-L-Ala-gamma-D-Glu-L-Lys-D-Ala-D-Ala)](n)-di-trans,octa-cis-undecaprenyl diphosphate + beta-D-GlcNAc-(1-&gt;4)-Mur2Ac(oyl-L-Ala-gamma-D-Glu-L-Lys-D-Ala-D-Ala)-di-trans,octa-cis-undecaprenyl diphosphate = [GlcNAc-(1-&gt;4)-Mur2Ac(oyl-L-Ala-gamma-D-Glu-L-Lys-D-Ala-D-Ala)](n+1)-di-trans,octa-cis-undecaprenyl diphosphate + di-trans,octa-cis-undecaprenyl diphosphate + H(+)</text>
        <dbReference type="Rhea" id="RHEA:23708"/>
        <dbReference type="Rhea" id="RHEA-COMP:9602"/>
        <dbReference type="Rhea" id="RHEA-COMP:9603"/>
        <dbReference type="ChEBI" id="CHEBI:15378"/>
        <dbReference type="ChEBI" id="CHEBI:58405"/>
        <dbReference type="ChEBI" id="CHEBI:60033"/>
        <dbReference type="ChEBI" id="CHEBI:78435"/>
        <dbReference type="EC" id="2.4.99.28"/>
    </reaction>
</comment>
<evidence type="ECO:0000256" key="11">
    <source>
        <dbReference type="ARBA" id="ARBA00022960"/>
    </source>
</evidence>
<dbReference type="InterPro" id="IPR012338">
    <property type="entry name" value="Beta-lactam/transpept-like"/>
</dbReference>
<evidence type="ECO:0000256" key="3">
    <source>
        <dbReference type="ARBA" id="ARBA00007090"/>
    </source>
</evidence>
<accession>A0A4R1M2Z8</accession>
<dbReference type="Gene3D" id="3.40.710.10">
    <property type="entry name" value="DD-peptidase/beta-lactamase superfamily"/>
    <property type="match status" value="2"/>
</dbReference>
<dbReference type="GO" id="GO:0008360">
    <property type="term" value="P:regulation of cell shape"/>
    <property type="evidence" value="ECO:0007669"/>
    <property type="project" value="UniProtKB-KW"/>
</dbReference>
<dbReference type="InterPro" id="IPR023346">
    <property type="entry name" value="Lysozyme-like_dom_sf"/>
</dbReference>
<dbReference type="Proteomes" id="UP000294616">
    <property type="component" value="Unassembled WGS sequence"/>
</dbReference>
<comment type="caution">
    <text evidence="21">The sequence shown here is derived from an EMBL/GenBank/DDBJ whole genome shotgun (WGS) entry which is preliminary data.</text>
</comment>
<evidence type="ECO:0000256" key="14">
    <source>
        <dbReference type="ARBA" id="ARBA00023268"/>
    </source>
</evidence>
<protein>
    <submittedName>
        <fullName evidence="21">Penicillin-binding protein 1A</fullName>
    </submittedName>
</protein>
<keyword evidence="15" id="KW-0961">Cell wall biogenesis/degradation</keyword>
<keyword evidence="18" id="KW-1133">Transmembrane helix</keyword>
<comment type="similarity">
    <text evidence="4">In the N-terminal section; belongs to the glycosyltransferase 51 family.</text>
</comment>
<evidence type="ECO:0000259" key="19">
    <source>
        <dbReference type="Pfam" id="PF00905"/>
    </source>
</evidence>
<keyword evidence="12" id="KW-0573">Peptidoglycan synthesis</keyword>
<comment type="similarity">
    <text evidence="3">In the C-terminal section; belongs to the transpeptidase family.</text>
</comment>
<keyword evidence="10" id="KW-0378">Hydrolase</keyword>
<evidence type="ECO:0000256" key="6">
    <source>
        <dbReference type="ARBA" id="ARBA00022645"/>
    </source>
</evidence>
<keyword evidence="13 18" id="KW-0472">Membrane</keyword>
<evidence type="ECO:0000313" key="22">
    <source>
        <dbReference type="Proteomes" id="UP000294616"/>
    </source>
</evidence>
<dbReference type="AlphaFoldDB" id="A0A4R1M2Z8"/>
<evidence type="ECO:0000256" key="2">
    <source>
        <dbReference type="ARBA" id="ARBA00004752"/>
    </source>
</evidence>
<sequence>MFRRIKNKPLRYIVLFIYFFIIFICAIEINFLNLFGYSPNRNDILMPNLNIASELYTADGKLLGRYFKENRNPVEYKEIPGALINTLVSTEDIRFFKHNGVDFIAVFTSLFSTFQGDRRGASTITQQLAKNLYQTRYDKSAGLLGKIPGVRLIVIKIKEWITAYKLETKYSKEDILTMYLNTVSFGNNNYGIKTAAKYYFNVIPDSLNVPQSALLIGMLKGTTLYNPIRNPENSKNRRNVVLSQMEKANFITKEELTKFQSLPIGLSVNEANEDSSEDSYIRAAVLRFLNDWSKESGYNIYEDGLKIYTTIDSKMQSHAEEVVSGQMKILQNRFNNVWGNDLPWRDSEGKIIDNFLENLASKTPFYTFLKEKYKGNTDSINYYLNQKKEMEVFTWNGMKEMNYSTLDSIAHYAKMLNTGMMSMDPFTGEIKVWVGGINHKYYKFDHIDQAKRQAGSTFKPFAYLTAIEQGMAPCDIFTDKPVKINYTEDGKEMEWEPKNADWNFTYQDMSLRWAMGRSVNSITAQITEKVGWDKVVETAHRLGIESPLKAVPSVSLGPNDVSVFEMVKAYSTFLNKGNSVAPILVSTIKDRDGKIIAEFKTKSKRVLSEENAWLMMYMLRGTMEEPGGTSQALWEWDLWKKGNQIAGKTGTSSDYVDGWYMGLTKDLVTGVWVGNDERSIHFKSSSTGEGAHTALPIFGKFMEKLYQDESSGYTYGPFPEPDVEITKKYYCPTPRPVQPSPTDSTIFRIDSIPFLDNIDIDKVIEESKQAVPRF</sequence>
<name>A0A4R1M2Z8_9SPHI</name>
<dbReference type="InterPro" id="IPR036950">
    <property type="entry name" value="PBP_transglycosylase"/>
</dbReference>
<comment type="catalytic activity">
    <reaction evidence="16">
        <text>Preferential cleavage: (Ac)2-L-Lys-D-Ala-|-D-Ala. Also transpeptidation of peptidyl-alanyl moieties that are N-acyl substituents of D-alanine.</text>
        <dbReference type="EC" id="3.4.16.4"/>
    </reaction>
</comment>
<evidence type="ECO:0000256" key="9">
    <source>
        <dbReference type="ARBA" id="ARBA00022679"/>
    </source>
</evidence>
<keyword evidence="18" id="KW-0812">Transmembrane</keyword>
<keyword evidence="7" id="KW-0645">Protease</keyword>
<evidence type="ECO:0000256" key="8">
    <source>
        <dbReference type="ARBA" id="ARBA00022676"/>
    </source>
</evidence>
<evidence type="ECO:0000313" key="21">
    <source>
        <dbReference type="EMBL" id="TCK85430.1"/>
    </source>
</evidence>
<evidence type="ECO:0000256" key="13">
    <source>
        <dbReference type="ARBA" id="ARBA00023136"/>
    </source>
</evidence>
<keyword evidence="14" id="KW-0511">Multifunctional enzyme</keyword>
<dbReference type="SUPFAM" id="SSF53955">
    <property type="entry name" value="Lysozyme-like"/>
    <property type="match status" value="1"/>
</dbReference>
<dbReference type="InterPro" id="IPR050396">
    <property type="entry name" value="Glycosyltr_51/Transpeptidase"/>
</dbReference>
<reference evidence="21 22" key="1">
    <citation type="submission" date="2019-03" db="EMBL/GenBank/DDBJ databases">
        <title>Genomic Encyclopedia of Archaeal and Bacterial Type Strains, Phase II (KMG-II): from individual species to whole genera.</title>
        <authorList>
            <person name="Goeker M."/>
        </authorList>
    </citation>
    <scope>NUCLEOTIDE SEQUENCE [LARGE SCALE GENOMIC DNA]</scope>
    <source>
        <strain evidence="21 22">DSM 22554</strain>
    </source>
</reference>
<dbReference type="GO" id="GO:0008955">
    <property type="term" value="F:peptidoglycan glycosyltransferase activity"/>
    <property type="evidence" value="ECO:0007669"/>
    <property type="project" value="UniProtKB-EC"/>
</dbReference>
<keyword evidence="9" id="KW-0808">Transferase</keyword>
<evidence type="ECO:0000256" key="15">
    <source>
        <dbReference type="ARBA" id="ARBA00023316"/>
    </source>
</evidence>
<evidence type="ECO:0000259" key="20">
    <source>
        <dbReference type="Pfam" id="PF00912"/>
    </source>
</evidence>
<dbReference type="GO" id="GO:0006508">
    <property type="term" value="P:proteolysis"/>
    <property type="evidence" value="ECO:0007669"/>
    <property type="project" value="UniProtKB-KW"/>
</dbReference>
<feature type="domain" description="Penicillin-binding protein transpeptidase" evidence="19">
    <location>
        <begin position="422"/>
        <end position="662"/>
    </location>
</feature>
<dbReference type="GO" id="GO:0005886">
    <property type="term" value="C:plasma membrane"/>
    <property type="evidence" value="ECO:0007669"/>
    <property type="project" value="UniProtKB-SubCell"/>
</dbReference>
<keyword evidence="6" id="KW-0121">Carboxypeptidase</keyword>